<comment type="caution">
    <text evidence="3">The sequence shown here is derived from an EMBL/GenBank/DDBJ whole genome shotgun (WGS) entry which is preliminary data.</text>
</comment>
<dbReference type="RefSeq" id="WP_305945614.1">
    <property type="nucleotide sequence ID" value="NZ_JAUZVY010000004.1"/>
</dbReference>
<feature type="transmembrane region" description="Helical" evidence="1">
    <location>
        <begin position="226"/>
        <end position="248"/>
    </location>
</feature>
<reference evidence="3 4" key="1">
    <citation type="submission" date="2023-08" db="EMBL/GenBank/DDBJ databases">
        <authorList>
            <person name="Joshi A."/>
            <person name="Thite S."/>
        </authorList>
    </citation>
    <scope>NUCLEOTIDE SEQUENCE [LARGE SCALE GENOMIC DNA]</scope>
    <source>
        <strain evidence="3 4">1E1</strain>
    </source>
</reference>
<feature type="transmembrane region" description="Helical" evidence="1">
    <location>
        <begin position="269"/>
        <end position="287"/>
    </location>
</feature>
<organism evidence="3 4">
    <name type="scientific">Alkalimonas delamerensis</name>
    <dbReference type="NCBI Taxonomy" id="265981"/>
    <lineage>
        <taxon>Bacteria</taxon>
        <taxon>Pseudomonadati</taxon>
        <taxon>Pseudomonadota</taxon>
        <taxon>Gammaproteobacteria</taxon>
        <taxon>Alkalimonas</taxon>
    </lineage>
</organism>
<keyword evidence="1" id="KW-1133">Transmembrane helix</keyword>
<evidence type="ECO:0000256" key="1">
    <source>
        <dbReference type="SAM" id="Phobius"/>
    </source>
</evidence>
<feature type="transmembrane region" description="Helical" evidence="1">
    <location>
        <begin position="370"/>
        <end position="391"/>
    </location>
</feature>
<dbReference type="Pfam" id="PF04235">
    <property type="entry name" value="DUF418"/>
    <property type="match status" value="1"/>
</dbReference>
<feature type="transmembrane region" description="Helical" evidence="1">
    <location>
        <begin position="109"/>
        <end position="142"/>
    </location>
</feature>
<feature type="transmembrane region" description="Helical" evidence="1">
    <location>
        <begin position="149"/>
        <end position="171"/>
    </location>
</feature>
<keyword evidence="1" id="KW-0812">Transmembrane</keyword>
<evidence type="ECO:0000313" key="4">
    <source>
        <dbReference type="Proteomes" id="UP001236258"/>
    </source>
</evidence>
<feature type="transmembrane region" description="Helical" evidence="1">
    <location>
        <begin position="61"/>
        <end position="89"/>
    </location>
</feature>
<feature type="transmembrane region" description="Helical" evidence="1">
    <location>
        <begin position="307"/>
        <end position="325"/>
    </location>
</feature>
<feature type="transmembrane region" description="Helical" evidence="1">
    <location>
        <begin position="345"/>
        <end position="364"/>
    </location>
</feature>
<protein>
    <submittedName>
        <fullName evidence="3">DUF418 domain-containing protein</fullName>
    </submittedName>
</protein>
<keyword evidence="4" id="KW-1185">Reference proteome</keyword>
<name>A0ABT9GRD7_9GAMM</name>
<gene>
    <name evidence="3" type="ORF">Q3O59_10895</name>
</gene>
<evidence type="ECO:0000259" key="2">
    <source>
        <dbReference type="Pfam" id="PF04235"/>
    </source>
</evidence>
<sequence>MTTPTTDLPSPVAPAERMLILDAIRGFALFGILMMNIEFFQRPIQALMLGFNSEQSGLDYAVAWLSFTFIQGKFYTLFSLLFGLGFIVFIDRARQKGAAATALFRRRLWGLLAIGVVHLLFIWSGDILHLYALVGFLLLLFVNASVKRLFIWSVVLLLTPILLILLATQLLEMAMQVPEEAAKLEAGFAADKEKLLADIARGDLLYATGGYWQLVQWRLYEFQAMYLSPALVLFVPMILGIFLLGAALGRSGILQEPQQHARFFWRLMWLGYAIGLPLTLTWGIYGTDVEMVTASMRNAVLMTCQNFSNLALCLAYLATLVQLYLHKSRLIGWLAPAGRMALSNYLLHSIVFTLLFYGYGFGLYGDLGRAAATFWALLLYGSQLWFSHWWLQRYRYGPMEWLWRSLTYRKRPLFAR</sequence>
<dbReference type="PANTHER" id="PTHR30590">
    <property type="entry name" value="INNER MEMBRANE PROTEIN"/>
    <property type="match status" value="1"/>
</dbReference>
<proteinExistence type="predicted"/>
<feature type="domain" description="DUF418" evidence="2">
    <location>
        <begin position="248"/>
        <end position="410"/>
    </location>
</feature>
<dbReference type="EMBL" id="JAUZVY010000004">
    <property type="protein sequence ID" value="MDP4529532.1"/>
    <property type="molecule type" value="Genomic_DNA"/>
</dbReference>
<evidence type="ECO:0000313" key="3">
    <source>
        <dbReference type="EMBL" id="MDP4529532.1"/>
    </source>
</evidence>
<dbReference type="InterPro" id="IPR007349">
    <property type="entry name" value="DUF418"/>
</dbReference>
<accession>A0ABT9GRD7</accession>
<dbReference type="InterPro" id="IPR052529">
    <property type="entry name" value="Bact_Transport_Assoc"/>
</dbReference>
<keyword evidence="1" id="KW-0472">Membrane</keyword>
<dbReference type="PANTHER" id="PTHR30590:SF2">
    <property type="entry name" value="INNER MEMBRANE PROTEIN"/>
    <property type="match status" value="1"/>
</dbReference>
<dbReference type="Proteomes" id="UP001236258">
    <property type="component" value="Unassembled WGS sequence"/>
</dbReference>